<evidence type="ECO:0000256" key="3">
    <source>
        <dbReference type="ARBA" id="ARBA00022553"/>
    </source>
</evidence>
<dbReference type="InterPro" id="IPR005843">
    <property type="entry name" value="A-D-PHexomutase_C"/>
</dbReference>
<feature type="domain" description="Alpha-D-phosphohexomutase C-terminal" evidence="7">
    <location>
        <begin position="426"/>
        <end position="467"/>
    </location>
</feature>
<dbReference type="InterPro" id="IPR005841">
    <property type="entry name" value="Alpha-D-phosphohexomutase_SF"/>
</dbReference>
<evidence type="ECO:0000256" key="5">
    <source>
        <dbReference type="ARBA" id="ARBA00022842"/>
    </source>
</evidence>
<dbReference type="AlphaFoldDB" id="A0A381YN71"/>
<dbReference type="GO" id="GO:0008966">
    <property type="term" value="F:phosphoglucosamine mutase activity"/>
    <property type="evidence" value="ECO:0007669"/>
    <property type="project" value="InterPro"/>
</dbReference>
<dbReference type="GO" id="GO:0006048">
    <property type="term" value="P:UDP-N-acetylglucosamine biosynthetic process"/>
    <property type="evidence" value="ECO:0007669"/>
    <property type="project" value="TreeGrafter"/>
</dbReference>
<dbReference type="Pfam" id="PF02880">
    <property type="entry name" value="PGM_PMM_III"/>
    <property type="match status" value="1"/>
</dbReference>
<dbReference type="InterPro" id="IPR016066">
    <property type="entry name" value="A-D-PHexomutase_CS"/>
</dbReference>
<evidence type="ECO:0000259" key="7">
    <source>
        <dbReference type="Pfam" id="PF00408"/>
    </source>
</evidence>
<evidence type="ECO:0000256" key="4">
    <source>
        <dbReference type="ARBA" id="ARBA00022723"/>
    </source>
</evidence>
<comment type="cofactor">
    <cofactor evidence="1">
        <name>Mg(2+)</name>
        <dbReference type="ChEBI" id="CHEBI:18420"/>
    </cofactor>
</comment>
<dbReference type="SUPFAM" id="SSF55957">
    <property type="entry name" value="Phosphoglucomutase, C-terminal domain"/>
    <property type="match status" value="1"/>
</dbReference>
<sequence>MGLFFLEHLLGLANFNPNISFILSETMLIQSISGVRGLTASHLTPEIAIQYARALHQMLPDGVIMAGRDSRPSGEEIIHAMMGELIRLGRTVIQCGIVPTPTVQYMVHNTEAVGGFIVTASHNPIEWNGIKFVREDSTFFHEKDCERLFELAVAENEVSDAEEVGIIWPEQNAIQKHVIACVSLKCIDLNRIQHRHFKIVIDAVNGAGAHALPTLLEALGCEVIELNCEPDGNFTRGTEPLPENLTDLSKSVLENGADAGFAVDPDADRLAVVNEKGKPIGEEYTLVLAADGYLNEVDETEVFVTNLSTSQSLDKLAESKGSSVIRSEVGEINVVNKMNQVGSKLGGEGNGGVILREAHLGRDSLVGAIMVLNRISQSNETLSNIHQSLPQFEIVKDKISLESIDSDELIEKVSSLFNDAEKNMLDGVKFTWDDRWVHLRKSNTEPIMRIYAEGRNKQDAQKLIDNVRFCIK</sequence>
<keyword evidence="3" id="KW-0597">Phosphoprotein</keyword>
<dbReference type="GO" id="GO:0005829">
    <property type="term" value="C:cytosol"/>
    <property type="evidence" value="ECO:0007669"/>
    <property type="project" value="TreeGrafter"/>
</dbReference>
<dbReference type="Gene3D" id="3.30.310.50">
    <property type="entry name" value="Alpha-D-phosphohexomutase, C-terminal domain"/>
    <property type="match status" value="1"/>
</dbReference>
<evidence type="ECO:0000256" key="6">
    <source>
        <dbReference type="ARBA" id="ARBA00023235"/>
    </source>
</evidence>
<dbReference type="NCBIfam" id="TIGR03990">
    <property type="entry name" value="Arch_GlmM"/>
    <property type="match status" value="1"/>
</dbReference>
<dbReference type="SUPFAM" id="SSF53738">
    <property type="entry name" value="Phosphoglucomutase, first 3 domains"/>
    <property type="match status" value="3"/>
</dbReference>
<feature type="domain" description="Alpha-D-phosphohexomutase alpha/beta/alpha" evidence="8">
    <location>
        <begin position="33"/>
        <end position="148"/>
    </location>
</feature>
<dbReference type="InterPro" id="IPR016055">
    <property type="entry name" value="A-D-PHexomutase_a/b/a-I/II/III"/>
</dbReference>
<dbReference type="Pfam" id="PF02878">
    <property type="entry name" value="PGM_PMM_I"/>
    <property type="match status" value="1"/>
</dbReference>
<evidence type="ECO:0008006" key="12">
    <source>
        <dbReference type="Google" id="ProtNLM"/>
    </source>
</evidence>
<dbReference type="InterPro" id="IPR005844">
    <property type="entry name" value="A-D-PHexomutase_a/b/a-I"/>
</dbReference>
<keyword evidence="6" id="KW-0413">Isomerase</keyword>
<dbReference type="GO" id="GO:0004615">
    <property type="term" value="F:phosphomannomutase activity"/>
    <property type="evidence" value="ECO:0007669"/>
    <property type="project" value="TreeGrafter"/>
</dbReference>
<dbReference type="Gene3D" id="3.40.120.10">
    <property type="entry name" value="Alpha-D-Glucose-1,6-Bisphosphate, subunit A, domain 3"/>
    <property type="match status" value="3"/>
</dbReference>
<accession>A0A381YN71</accession>
<dbReference type="InterPro" id="IPR005846">
    <property type="entry name" value="A-D-PHexomutase_a/b/a-III"/>
</dbReference>
<evidence type="ECO:0000256" key="1">
    <source>
        <dbReference type="ARBA" id="ARBA00001946"/>
    </source>
</evidence>
<evidence type="ECO:0000256" key="2">
    <source>
        <dbReference type="ARBA" id="ARBA00010231"/>
    </source>
</evidence>
<dbReference type="InterPro" id="IPR036900">
    <property type="entry name" value="A-D-PHexomutase_C_sf"/>
</dbReference>
<dbReference type="Pfam" id="PF02879">
    <property type="entry name" value="PGM_PMM_II"/>
    <property type="match status" value="1"/>
</dbReference>
<evidence type="ECO:0000313" key="11">
    <source>
        <dbReference type="EMBL" id="SVA78465.1"/>
    </source>
</evidence>
<reference evidence="11" key="1">
    <citation type="submission" date="2018-05" db="EMBL/GenBank/DDBJ databases">
        <authorList>
            <person name="Lanie J.A."/>
            <person name="Ng W.-L."/>
            <person name="Kazmierczak K.M."/>
            <person name="Andrzejewski T.M."/>
            <person name="Davidsen T.M."/>
            <person name="Wayne K.J."/>
            <person name="Tettelin H."/>
            <person name="Glass J.I."/>
            <person name="Rusch D."/>
            <person name="Podicherti R."/>
            <person name="Tsui H.-C.T."/>
            <person name="Winkler M.E."/>
        </authorList>
    </citation>
    <scope>NUCLEOTIDE SEQUENCE</scope>
</reference>
<dbReference type="PANTHER" id="PTHR42946">
    <property type="entry name" value="PHOSPHOHEXOSE MUTASE"/>
    <property type="match status" value="1"/>
</dbReference>
<dbReference type="GO" id="GO:0000287">
    <property type="term" value="F:magnesium ion binding"/>
    <property type="evidence" value="ECO:0007669"/>
    <property type="project" value="InterPro"/>
</dbReference>
<dbReference type="Pfam" id="PF00408">
    <property type="entry name" value="PGM_PMM_IV"/>
    <property type="match status" value="1"/>
</dbReference>
<dbReference type="GO" id="GO:0009252">
    <property type="term" value="P:peptidoglycan biosynthetic process"/>
    <property type="evidence" value="ECO:0007669"/>
    <property type="project" value="TreeGrafter"/>
</dbReference>
<feature type="domain" description="Alpha-D-phosphohexomutase alpha/beta/alpha" evidence="9">
    <location>
        <begin position="187"/>
        <end position="277"/>
    </location>
</feature>
<evidence type="ECO:0000259" key="10">
    <source>
        <dbReference type="Pfam" id="PF02880"/>
    </source>
</evidence>
<name>A0A381YN71_9ZZZZ</name>
<evidence type="ECO:0000259" key="9">
    <source>
        <dbReference type="Pfam" id="PF02879"/>
    </source>
</evidence>
<organism evidence="11">
    <name type="scientific">marine metagenome</name>
    <dbReference type="NCBI Taxonomy" id="408172"/>
    <lineage>
        <taxon>unclassified sequences</taxon>
        <taxon>metagenomes</taxon>
        <taxon>ecological metagenomes</taxon>
    </lineage>
</organism>
<comment type="similarity">
    <text evidence="2">Belongs to the phosphohexose mutase family.</text>
</comment>
<dbReference type="InterPro" id="IPR005845">
    <property type="entry name" value="A-D-PHexomutase_a/b/a-II"/>
</dbReference>
<proteinExistence type="inferred from homology"/>
<keyword evidence="4" id="KW-0479">Metal-binding</keyword>
<dbReference type="PROSITE" id="PS00710">
    <property type="entry name" value="PGM_PMM"/>
    <property type="match status" value="1"/>
</dbReference>
<dbReference type="InterPro" id="IPR050060">
    <property type="entry name" value="Phosphoglucosamine_mutase"/>
</dbReference>
<protein>
    <recommendedName>
        <fullName evidence="12">Phosphoglucosamine mutase</fullName>
    </recommendedName>
</protein>
<dbReference type="EMBL" id="UINC01018639">
    <property type="protein sequence ID" value="SVA78465.1"/>
    <property type="molecule type" value="Genomic_DNA"/>
</dbReference>
<dbReference type="PRINTS" id="PR00509">
    <property type="entry name" value="PGMPMM"/>
</dbReference>
<feature type="domain" description="Alpha-D-phosphohexomutase alpha/beta/alpha" evidence="10">
    <location>
        <begin position="284"/>
        <end position="390"/>
    </location>
</feature>
<evidence type="ECO:0000259" key="8">
    <source>
        <dbReference type="Pfam" id="PF02878"/>
    </source>
</evidence>
<gene>
    <name evidence="11" type="ORF">METZ01_LOCUS131319</name>
</gene>
<dbReference type="PANTHER" id="PTHR42946:SF1">
    <property type="entry name" value="PHOSPHOGLUCOMUTASE (ALPHA-D-GLUCOSE-1,6-BISPHOSPHATE-DEPENDENT)"/>
    <property type="match status" value="1"/>
</dbReference>
<dbReference type="InterPro" id="IPR024086">
    <property type="entry name" value="GlmM_arc-type"/>
</dbReference>
<keyword evidence="5" id="KW-0460">Magnesium</keyword>
<dbReference type="GO" id="GO:0005975">
    <property type="term" value="P:carbohydrate metabolic process"/>
    <property type="evidence" value="ECO:0007669"/>
    <property type="project" value="InterPro"/>
</dbReference>